<accession>A0A6A4DIE7</accession>
<dbReference type="Gene3D" id="1.10.510.10">
    <property type="entry name" value="Transferase(Phosphotransferase) domain 1"/>
    <property type="match status" value="1"/>
</dbReference>
<dbReference type="SUPFAM" id="SSF56112">
    <property type="entry name" value="Protein kinase-like (PK-like)"/>
    <property type="match status" value="1"/>
</dbReference>
<keyword evidence="8" id="KW-1185">Reference proteome</keyword>
<evidence type="ECO:0000313" key="7">
    <source>
        <dbReference type="EMBL" id="KAE9307677.1"/>
    </source>
</evidence>
<evidence type="ECO:0000256" key="4">
    <source>
        <dbReference type="PROSITE-ProRule" id="PRU10141"/>
    </source>
</evidence>
<dbReference type="InterPro" id="IPR008271">
    <property type="entry name" value="Ser/Thr_kinase_AS"/>
</dbReference>
<evidence type="ECO:0000256" key="3">
    <source>
        <dbReference type="ARBA" id="ARBA00022840"/>
    </source>
</evidence>
<dbReference type="PANTHER" id="PTHR44329">
    <property type="entry name" value="SERINE/THREONINE-PROTEIN KINASE TNNI3K-RELATED"/>
    <property type="match status" value="1"/>
</dbReference>
<dbReference type="PROSITE" id="PS50011">
    <property type="entry name" value="PROTEIN_KINASE_DOM"/>
    <property type="match status" value="1"/>
</dbReference>
<sequence>MKKTYEEIESRLGNNGDAANLTPEWFIPWYELLLDKGNHLGAGSFGSVCRAKWLDSDVVVKQVMLPGSDRNPEGANSFDSLFEPIDQSPLDPQTAAKRSEAQTMFRREADIWFGFSHPHVVRLFGACHIGRPFFVCEYATHGTLDRYLRKHPNELWTKFREAALGVQYLHARGVVHGDLKGNNIVIGSDLKAKVTDFGLSSLADSDDSSPISGALHWVAPECLVDKNGENARPKTTFESDVYSLGMCIVEALRVVEAVKTGKPSYGCLPWCALENVVVKYHVRSGKIPPRPECEDGQWGLIQRMCAAKPEERIKISTVVDELERLANDTNTQANDVTDRMHSANQESVALVTAEARKLLAEWRSNTEQHNVSLVMLYDSLRDRIKSVDELIAEGDHEAACWSAFHSLVVEARASTANLKSTGRGLISLTQATMRCYALCRRLDKLSDVALVCRARRCGTSEDDAKLAIHDKNNKA</sequence>
<dbReference type="Proteomes" id="UP000434957">
    <property type="component" value="Unassembled WGS sequence"/>
</dbReference>
<evidence type="ECO:0000313" key="8">
    <source>
        <dbReference type="Proteomes" id="UP000434957"/>
    </source>
</evidence>
<name>A0A6A4DIE7_9STRA</name>
<dbReference type="InterPro" id="IPR011009">
    <property type="entry name" value="Kinase-like_dom_sf"/>
</dbReference>
<dbReference type="PROSITE" id="PS00108">
    <property type="entry name" value="PROTEIN_KINASE_ST"/>
    <property type="match status" value="1"/>
</dbReference>
<comment type="caution">
    <text evidence="7">The sequence shown here is derived from an EMBL/GenBank/DDBJ whole genome shotgun (WGS) entry which is preliminary data.</text>
</comment>
<dbReference type="InterPro" id="IPR017441">
    <property type="entry name" value="Protein_kinase_ATP_BS"/>
</dbReference>
<evidence type="ECO:0000259" key="6">
    <source>
        <dbReference type="PROSITE" id="PS50011"/>
    </source>
</evidence>
<dbReference type="PROSITE" id="PS00107">
    <property type="entry name" value="PROTEIN_KINASE_ATP"/>
    <property type="match status" value="1"/>
</dbReference>
<dbReference type="GO" id="GO:0005524">
    <property type="term" value="F:ATP binding"/>
    <property type="evidence" value="ECO:0007669"/>
    <property type="project" value="UniProtKB-UniRule"/>
</dbReference>
<proteinExistence type="inferred from homology"/>
<evidence type="ECO:0000256" key="2">
    <source>
        <dbReference type="ARBA" id="ARBA00022741"/>
    </source>
</evidence>
<keyword evidence="2 4" id="KW-0547">Nucleotide-binding</keyword>
<reference evidence="7 8" key="1">
    <citation type="submission" date="2018-08" db="EMBL/GenBank/DDBJ databases">
        <title>Genomic investigation of the strawberry pathogen Phytophthora fragariae indicates pathogenicity is determined by transcriptional variation in three key races.</title>
        <authorList>
            <person name="Adams T.M."/>
            <person name="Armitage A.D."/>
            <person name="Sobczyk M.K."/>
            <person name="Bates H.J."/>
            <person name="Dunwell J.M."/>
            <person name="Nellist C.F."/>
            <person name="Harrison R.J."/>
        </authorList>
    </citation>
    <scope>NUCLEOTIDE SEQUENCE [LARGE SCALE GENOMIC DNA]</scope>
    <source>
        <strain evidence="7 8">SCRP333</strain>
    </source>
</reference>
<evidence type="ECO:0000256" key="1">
    <source>
        <dbReference type="ARBA" id="ARBA00022527"/>
    </source>
</evidence>
<comment type="similarity">
    <text evidence="5">Belongs to the protein kinase superfamily.</text>
</comment>
<keyword evidence="3 4" id="KW-0067">ATP-binding</keyword>
<keyword evidence="1 5" id="KW-0808">Transferase</keyword>
<dbReference type="PANTHER" id="PTHR44329:SF214">
    <property type="entry name" value="PROTEIN KINASE DOMAIN-CONTAINING PROTEIN"/>
    <property type="match status" value="1"/>
</dbReference>
<protein>
    <recommendedName>
        <fullName evidence="6">Protein kinase domain-containing protein</fullName>
    </recommendedName>
</protein>
<dbReference type="InterPro" id="IPR000719">
    <property type="entry name" value="Prot_kinase_dom"/>
</dbReference>
<keyword evidence="1 5" id="KW-0723">Serine/threonine-protein kinase</keyword>
<dbReference type="EMBL" id="QXFT01001913">
    <property type="protein sequence ID" value="KAE9307677.1"/>
    <property type="molecule type" value="Genomic_DNA"/>
</dbReference>
<keyword evidence="1 5" id="KW-0418">Kinase</keyword>
<feature type="domain" description="Protein kinase" evidence="6">
    <location>
        <begin position="34"/>
        <end position="325"/>
    </location>
</feature>
<dbReference type="GO" id="GO:0004674">
    <property type="term" value="F:protein serine/threonine kinase activity"/>
    <property type="evidence" value="ECO:0007669"/>
    <property type="project" value="UniProtKB-KW"/>
</dbReference>
<dbReference type="Gene3D" id="3.30.200.20">
    <property type="entry name" value="Phosphorylase Kinase, domain 1"/>
    <property type="match status" value="1"/>
</dbReference>
<dbReference type="InterPro" id="IPR051681">
    <property type="entry name" value="Ser/Thr_Kinases-Pseudokinases"/>
</dbReference>
<dbReference type="Pfam" id="PF07714">
    <property type="entry name" value="PK_Tyr_Ser-Thr"/>
    <property type="match status" value="1"/>
</dbReference>
<dbReference type="SMART" id="SM00220">
    <property type="entry name" value="S_TKc"/>
    <property type="match status" value="1"/>
</dbReference>
<dbReference type="InterPro" id="IPR001245">
    <property type="entry name" value="Ser-Thr/Tyr_kinase_cat_dom"/>
</dbReference>
<evidence type="ECO:0000256" key="5">
    <source>
        <dbReference type="RuleBase" id="RU000304"/>
    </source>
</evidence>
<dbReference type="AlphaFoldDB" id="A0A6A4DIE7"/>
<gene>
    <name evidence="7" type="ORF">PR003_g20938</name>
</gene>
<organism evidence="7 8">
    <name type="scientific">Phytophthora rubi</name>
    <dbReference type="NCBI Taxonomy" id="129364"/>
    <lineage>
        <taxon>Eukaryota</taxon>
        <taxon>Sar</taxon>
        <taxon>Stramenopiles</taxon>
        <taxon>Oomycota</taxon>
        <taxon>Peronosporomycetes</taxon>
        <taxon>Peronosporales</taxon>
        <taxon>Peronosporaceae</taxon>
        <taxon>Phytophthora</taxon>
    </lineage>
</organism>
<feature type="binding site" evidence="4">
    <location>
        <position position="61"/>
    </location>
    <ligand>
        <name>ATP</name>
        <dbReference type="ChEBI" id="CHEBI:30616"/>
    </ligand>
</feature>